<evidence type="ECO:0000313" key="3">
    <source>
        <dbReference type="EMBL" id="RIJ30968.1"/>
    </source>
</evidence>
<feature type="transmembrane region" description="Helical" evidence="1">
    <location>
        <begin position="388"/>
        <end position="409"/>
    </location>
</feature>
<evidence type="ECO:0000256" key="1">
    <source>
        <dbReference type="SAM" id="Phobius"/>
    </source>
</evidence>
<feature type="transmembrane region" description="Helical" evidence="1">
    <location>
        <begin position="277"/>
        <end position="295"/>
    </location>
</feature>
<name>A0A399RI44_9PROT</name>
<feature type="transmembrane region" description="Helical" evidence="1">
    <location>
        <begin position="221"/>
        <end position="238"/>
    </location>
</feature>
<dbReference type="Pfam" id="PF01757">
    <property type="entry name" value="Acyl_transf_3"/>
    <property type="match status" value="1"/>
</dbReference>
<feature type="transmembrane region" description="Helical" evidence="1">
    <location>
        <begin position="250"/>
        <end position="270"/>
    </location>
</feature>
<feature type="domain" description="Acyltransferase 3" evidence="2">
    <location>
        <begin position="50"/>
        <end position="405"/>
    </location>
</feature>
<dbReference type="PANTHER" id="PTHR23028:SF131">
    <property type="entry name" value="BLR2367 PROTEIN"/>
    <property type="match status" value="1"/>
</dbReference>
<dbReference type="EMBL" id="QWGA01000003">
    <property type="protein sequence ID" value="RIJ30968.1"/>
    <property type="molecule type" value="Genomic_DNA"/>
</dbReference>
<keyword evidence="3" id="KW-0808">Transferase</keyword>
<dbReference type="GO" id="GO:0000271">
    <property type="term" value="P:polysaccharide biosynthetic process"/>
    <property type="evidence" value="ECO:0007669"/>
    <property type="project" value="TreeGrafter"/>
</dbReference>
<dbReference type="Proteomes" id="UP000265845">
    <property type="component" value="Unassembled WGS sequence"/>
</dbReference>
<feature type="transmembrane region" description="Helical" evidence="1">
    <location>
        <begin position="307"/>
        <end position="324"/>
    </location>
</feature>
<dbReference type="PANTHER" id="PTHR23028">
    <property type="entry name" value="ACETYLTRANSFERASE"/>
    <property type="match status" value="1"/>
</dbReference>
<comment type="caution">
    <text evidence="3">The sequence shown here is derived from an EMBL/GenBank/DDBJ whole genome shotgun (WGS) entry which is preliminary data.</text>
</comment>
<accession>A0A399RI44</accession>
<reference evidence="3 4" key="1">
    <citation type="submission" date="2018-08" db="EMBL/GenBank/DDBJ databases">
        <title>Henriciella mobilis sp. nov., isolated from seawater.</title>
        <authorList>
            <person name="Cheng H."/>
            <person name="Wu Y.-H."/>
            <person name="Xu X.-W."/>
            <person name="Guo L.-L."/>
        </authorList>
    </citation>
    <scope>NUCLEOTIDE SEQUENCE [LARGE SCALE GENOMIC DNA]</scope>
    <source>
        <strain evidence="3 4">CCUG67844</strain>
    </source>
</reference>
<keyword evidence="1" id="KW-1133">Transmembrane helix</keyword>
<feature type="transmembrane region" description="Helical" evidence="1">
    <location>
        <begin position="193"/>
        <end position="214"/>
    </location>
</feature>
<evidence type="ECO:0000313" key="4">
    <source>
        <dbReference type="Proteomes" id="UP000265845"/>
    </source>
</evidence>
<keyword evidence="4" id="KW-1185">Reference proteome</keyword>
<feature type="transmembrane region" description="Helical" evidence="1">
    <location>
        <begin position="54"/>
        <end position="71"/>
    </location>
</feature>
<feature type="transmembrane region" description="Helical" evidence="1">
    <location>
        <begin position="91"/>
        <end position="113"/>
    </location>
</feature>
<proteinExistence type="predicted"/>
<protein>
    <submittedName>
        <fullName evidence="3">Acyltransferase</fullName>
    </submittedName>
</protein>
<dbReference type="InterPro" id="IPR050879">
    <property type="entry name" value="Acyltransferase_3"/>
</dbReference>
<evidence type="ECO:0000259" key="2">
    <source>
        <dbReference type="Pfam" id="PF01757"/>
    </source>
</evidence>
<dbReference type="InterPro" id="IPR002656">
    <property type="entry name" value="Acyl_transf_3_dom"/>
</dbReference>
<sequence>MMNGNRVSCGCDAAFASLAGHVMTTQQTTLRSGMKAPGCAVEGSGALKLHSIQALRAVAALLVVLYHTRAIEMDAIMRKGLDEAPLLSTFVQNGFSGVDFFFVISGFIMVYVTGKVQPRLTTAGAFLFARAARIYPLWWLFAAIMTLFFFISYGLPYDADRLAGGSELMRDNPWLHLFYSYALLPQQAVPVHGVGWTLVHEMHFYIGFAVLILLPRRFLPLGLLGWAAIILLGTLAGLQQPTATDYVSLLVHPLSLEFLGGCAAALLICSGRRFKPMTVLIVGLVAFIAALYLQPYPTDFTLGWGRVLFFGIPSILIVYGAAALEAEDRISVPRSLVVLGDWSYALYLGHPLVLSGLRRIFDALAARLQGTFLEGVFTIGAPGILDNLLFYVLGFIGSIIFAGLVFKLFEKPAMALTGRWRKDLFEDTNAQLKPAPIKAAIW</sequence>
<dbReference type="AlphaFoldDB" id="A0A399RI44"/>
<feature type="transmembrane region" description="Helical" evidence="1">
    <location>
        <begin position="336"/>
        <end position="354"/>
    </location>
</feature>
<keyword evidence="3" id="KW-0012">Acyltransferase</keyword>
<keyword evidence="1" id="KW-0812">Transmembrane</keyword>
<gene>
    <name evidence="3" type="ORF">D1222_01485</name>
</gene>
<dbReference type="OrthoDB" id="9796461at2"/>
<feature type="transmembrane region" description="Helical" evidence="1">
    <location>
        <begin position="134"/>
        <end position="155"/>
    </location>
</feature>
<dbReference type="GO" id="GO:0016020">
    <property type="term" value="C:membrane"/>
    <property type="evidence" value="ECO:0007669"/>
    <property type="project" value="TreeGrafter"/>
</dbReference>
<keyword evidence="1" id="KW-0472">Membrane</keyword>
<organism evidence="3 4">
    <name type="scientific">Henriciella algicola</name>
    <dbReference type="NCBI Taxonomy" id="1608422"/>
    <lineage>
        <taxon>Bacteria</taxon>
        <taxon>Pseudomonadati</taxon>
        <taxon>Pseudomonadota</taxon>
        <taxon>Alphaproteobacteria</taxon>
        <taxon>Hyphomonadales</taxon>
        <taxon>Hyphomonadaceae</taxon>
        <taxon>Henriciella</taxon>
    </lineage>
</organism>
<dbReference type="GO" id="GO:0016747">
    <property type="term" value="F:acyltransferase activity, transferring groups other than amino-acyl groups"/>
    <property type="evidence" value="ECO:0007669"/>
    <property type="project" value="InterPro"/>
</dbReference>